<protein>
    <submittedName>
        <fullName evidence="3">ThuA domain-containing protein</fullName>
    </submittedName>
</protein>
<dbReference type="CDD" id="cd23451">
    <property type="entry name" value="beta-trefoil_Ricin_laminarinase"/>
    <property type="match status" value="1"/>
</dbReference>
<dbReference type="Gene3D" id="2.80.10.50">
    <property type="match status" value="1"/>
</dbReference>
<dbReference type="InterPro" id="IPR035992">
    <property type="entry name" value="Ricin_B-like_lectins"/>
</dbReference>
<dbReference type="InterPro" id="IPR029010">
    <property type="entry name" value="ThuA-like"/>
</dbReference>
<dbReference type="PANTHER" id="PTHR40469:SF2">
    <property type="entry name" value="GALACTOSE-BINDING DOMAIN-LIKE SUPERFAMILY PROTEIN"/>
    <property type="match status" value="1"/>
</dbReference>
<keyword evidence="4" id="KW-1185">Reference proteome</keyword>
<evidence type="ECO:0000256" key="1">
    <source>
        <dbReference type="SAM" id="SignalP"/>
    </source>
</evidence>
<dbReference type="Pfam" id="PF06283">
    <property type="entry name" value="ThuA"/>
    <property type="match status" value="1"/>
</dbReference>
<dbReference type="InterPro" id="IPR000772">
    <property type="entry name" value="Ricin_B_lectin"/>
</dbReference>
<dbReference type="SUPFAM" id="SSF50370">
    <property type="entry name" value="Ricin B-like lectins"/>
    <property type="match status" value="1"/>
</dbReference>
<keyword evidence="1" id="KW-0732">Signal</keyword>
<sequence length="420" mass="45358">MTPHPGTAARPGHRGRALLLRLLALAAVVLGLQAAPAHTARAADDFHVLAFYDGTYDAAHINFDHEANTWFAQQGATHGFTYTATTDWNRLNSAEPAQYQVVMFLDNYPHTASQRSAFQAYMRNGGGFVGFHVSAFNTDTSDWPWYHNTFLGTGAFRSNTWGPTQETLRVEDAGHPATAGLPGTLTSSVSEWYSWQNDLRDNPAIDVLASMDPSTFPIGTDPNQTWYSGYFPIVWTNRDYRMVYNNFGHNAMDYATDTALSSTFASTQQNRLLLQEIVWAAGRSGPVTPPQGDPTGRITGYGGKCVDVAGSSSANGTAVQLYDCNGSDAQRWAVGSDGTVEALGKCLDVTGAGITDGTKVQLYDCNGSGAQVWQHRSDGALVNPASGKCLDATGPSSANGTRLQIWTCYDGDNQRWTLPA</sequence>
<dbReference type="Proteomes" id="UP001239522">
    <property type="component" value="Chromosome"/>
</dbReference>
<feature type="signal peptide" evidence="1">
    <location>
        <begin position="1"/>
        <end position="34"/>
    </location>
</feature>
<dbReference type="PANTHER" id="PTHR40469">
    <property type="entry name" value="SECRETED GLYCOSYL HYDROLASE"/>
    <property type="match status" value="1"/>
</dbReference>
<evidence type="ECO:0000313" key="4">
    <source>
        <dbReference type="Proteomes" id="UP001239522"/>
    </source>
</evidence>
<accession>A0ABY9HUP9</accession>
<dbReference type="Gene3D" id="3.40.50.880">
    <property type="match status" value="1"/>
</dbReference>
<evidence type="ECO:0000313" key="3">
    <source>
        <dbReference type="EMBL" id="WLQ38290.1"/>
    </source>
</evidence>
<dbReference type="Pfam" id="PF00652">
    <property type="entry name" value="Ricin_B_lectin"/>
    <property type="match status" value="1"/>
</dbReference>
<feature type="chain" id="PRO_5046920355" evidence="1">
    <location>
        <begin position="35"/>
        <end position="420"/>
    </location>
</feature>
<reference evidence="3 4" key="1">
    <citation type="submission" date="2023-03" db="EMBL/GenBank/DDBJ databases">
        <title>Isolation and description of six Streptomyces strains from soil environments, able to metabolize different microbial glucans.</title>
        <authorList>
            <person name="Widen T."/>
            <person name="Larsbrink J."/>
        </authorList>
    </citation>
    <scope>NUCLEOTIDE SEQUENCE [LARGE SCALE GENOMIC DNA]</scope>
    <source>
        <strain evidence="3 4">Mut1</strain>
    </source>
</reference>
<dbReference type="SUPFAM" id="SSF52317">
    <property type="entry name" value="Class I glutamine amidotransferase-like"/>
    <property type="match status" value="1"/>
</dbReference>
<proteinExistence type="predicted"/>
<dbReference type="EMBL" id="CP120997">
    <property type="protein sequence ID" value="WLQ38290.1"/>
    <property type="molecule type" value="Genomic_DNA"/>
</dbReference>
<name>A0ABY9HUP9_9ACTN</name>
<dbReference type="SMART" id="SM00458">
    <property type="entry name" value="RICIN"/>
    <property type="match status" value="1"/>
</dbReference>
<dbReference type="RefSeq" id="WP_306061165.1">
    <property type="nucleotide sequence ID" value="NZ_CP120997.1"/>
</dbReference>
<evidence type="ECO:0000259" key="2">
    <source>
        <dbReference type="SMART" id="SM00458"/>
    </source>
</evidence>
<organism evidence="3 4">
    <name type="scientific">Streptomyces castrisilvae</name>
    <dbReference type="NCBI Taxonomy" id="3033811"/>
    <lineage>
        <taxon>Bacteria</taxon>
        <taxon>Bacillati</taxon>
        <taxon>Actinomycetota</taxon>
        <taxon>Actinomycetes</taxon>
        <taxon>Kitasatosporales</taxon>
        <taxon>Streptomycetaceae</taxon>
        <taxon>Streptomyces</taxon>
    </lineage>
</organism>
<gene>
    <name evidence="3" type="ORF">P8A18_27165</name>
</gene>
<dbReference type="PROSITE" id="PS50231">
    <property type="entry name" value="RICIN_B_LECTIN"/>
    <property type="match status" value="1"/>
</dbReference>
<feature type="domain" description="Ricin B lectin" evidence="2">
    <location>
        <begin position="293"/>
        <end position="419"/>
    </location>
</feature>
<dbReference type="InterPro" id="IPR029062">
    <property type="entry name" value="Class_I_gatase-like"/>
</dbReference>